<dbReference type="HOGENOM" id="CLU_018106_1_2_0"/>
<comment type="subcellular location">
    <subcellularLocation>
        <location evidence="1">Cell membrane</location>
        <topology evidence="1">Multi-pass membrane protein</topology>
    </subcellularLocation>
</comment>
<evidence type="ECO:0000256" key="7">
    <source>
        <dbReference type="SAM" id="Phobius"/>
    </source>
</evidence>
<evidence type="ECO:0000256" key="3">
    <source>
        <dbReference type="ARBA" id="ARBA00022475"/>
    </source>
</evidence>
<proteinExistence type="inferred from homology"/>
<evidence type="ECO:0000313" key="8">
    <source>
        <dbReference type="EMBL" id="EFQ24833.1"/>
    </source>
</evidence>
<name>E3D0U5_9BACT</name>
<dbReference type="GO" id="GO:0005886">
    <property type="term" value="C:plasma membrane"/>
    <property type="evidence" value="ECO:0007669"/>
    <property type="project" value="UniProtKB-SubCell"/>
</dbReference>
<dbReference type="eggNOG" id="COG2059">
    <property type="taxonomic scope" value="Bacteria"/>
</dbReference>
<accession>E3D0U5</accession>
<dbReference type="Pfam" id="PF02417">
    <property type="entry name" value="Chromate_transp"/>
    <property type="match status" value="1"/>
</dbReference>
<keyword evidence="9" id="KW-1185">Reference proteome</keyword>
<evidence type="ECO:0000313" key="9">
    <source>
        <dbReference type="Proteomes" id="UP000005096"/>
    </source>
</evidence>
<reference evidence="8 9" key="1">
    <citation type="journal article" date="2010" name="Stand. Genomic Sci.">
        <title>Non-contiguous finished genome sequence of Aminomonas paucivorans type strain (GLU-3).</title>
        <authorList>
            <person name="Pitluck S."/>
            <person name="Yasawong M."/>
            <person name="Held B."/>
            <person name="Lapidus A."/>
            <person name="Nolan M."/>
            <person name="Copeland A."/>
            <person name="Lucas S."/>
            <person name="Del Rio T.G."/>
            <person name="Tice H."/>
            <person name="Cheng J.F."/>
            <person name="Chertkov O."/>
            <person name="Goodwin L."/>
            <person name="Tapia R."/>
            <person name="Han C."/>
            <person name="Liolios K."/>
            <person name="Ivanova N."/>
            <person name="Mavromatis K."/>
            <person name="Ovchinnikova G."/>
            <person name="Pati A."/>
            <person name="Chen A."/>
            <person name="Palaniappan K."/>
            <person name="Land M."/>
            <person name="Hauser L."/>
            <person name="Chang Y.J."/>
            <person name="Jeffries C.D."/>
            <person name="Pukall R."/>
            <person name="Spring S."/>
            <person name="Rohde M."/>
            <person name="Sikorski J."/>
            <person name="Goker M."/>
            <person name="Woyke T."/>
            <person name="Bristow J."/>
            <person name="Eisen J.A."/>
            <person name="Markowitz V."/>
            <person name="Hugenholtz P."/>
            <person name="Kyrpides N.C."/>
            <person name="Klenk H.P."/>
        </authorList>
    </citation>
    <scope>NUCLEOTIDE SEQUENCE [LARGE SCALE GENOMIC DNA]</scope>
    <source>
        <strain evidence="8 9">DSM 12260</strain>
    </source>
</reference>
<dbReference type="PANTHER" id="PTHR43663">
    <property type="entry name" value="CHROMATE TRANSPORT PROTEIN-RELATED"/>
    <property type="match status" value="1"/>
</dbReference>
<dbReference type="PaxDb" id="584708-Apau_2426"/>
<dbReference type="InterPro" id="IPR052518">
    <property type="entry name" value="CHR_Transporter"/>
</dbReference>
<keyword evidence="4 7" id="KW-0812">Transmembrane</keyword>
<sequence length="193" mass="19684">MTPLITLVLAFARVGLGAFGGGVGAIPLIQYELVTRSGWLSPQGFDQVLALSQVTPGPIAVNAATFVGLAQGGLAGALLATGAVVGTPLAALEILRRLLLRASPEGAERFRQALGPAVAGLFLLALLPLLRASLTDLAHGLLLGACLGATRLPVFRKHPPLLVVAAGLAGLALFHLLPPLLGSSLRFLSVKIS</sequence>
<feature type="transmembrane region" description="Helical" evidence="7">
    <location>
        <begin position="74"/>
        <end position="92"/>
    </location>
</feature>
<protein>
    <submittedName>
        <fullName evidence="8">Chromate transporter</fullName>
    </submittedName>
</protein>
<dbReference type="InterPro" id="IPR003370">
    <property type="entry name" value="Chromate_transpt"/>
</dbReference>
<feature type="transmembrane region" description="Helical" evidence="7">
    <location>
        <begin position="113"/>
        <end position="131"/>
    </location>
</feature>
<dbReference type="RefSeq" id="WP_006302081.1">
    <property type="nucleotide sequence ID" value="NZ_CM001022.1"/>
</dbReference>
<dbReference type="GO" id="GO:0015109">
    <property type="term" value="F:chromate transmembrane transporter activity"/>
    <property type="evidence" value="ECO:0007669"/>
    <property type="project" value="InterPro"/>
</dbReference>
<dbReference type="STRING" id="584708.Apau_2426"/>
<evidence type="ECO:0000256" key="2">
    <source>
        <dbReference type="ARBA" id="ARBA00005262"/>
    </source>
</evidence>
<evidence type="ECO:0000256" key="5">
    <source>
        <dbReference type="ARBA" id="ARBA00022989"/>
    </source>
</evidence>
<organism evidence="8 9">
    <name type="scientific">Aminomonas paucivorans DSM 12260</name>
    <dbReference type="NCBI Taxonomy" id="584708"/>
    <lineage>
        <taxon>Bacteria</taxon>
        <taxon>Thermotogati</taxon>
        <taxon>Synergistota</taxon>
        <taxon>Synergistia</taxon>
        <taxon>Synergistales</taxon>
        <taxon>Synergistaceae</taxon>
        <taxon>Aminomonas</taxon>
    </lineage>
</organism>
<keyword evidence="6 7" id="KW-0472">Membrane</keyword>
<evidence type="ECO:0000256" key="1">
    <source>
        <dbReference type="ARBA" id="ARBA00004651"/>
    </source>
</evidence>
<gene>
    <name evidence="8" type="ORF">Apau_2426</name>
</gene>
<dbReference type="OrthoDB" id="9027281at2"/>
<dbReference type="EMBL" id="CM001022">
    <property type="protein sequence ID" value="EFQ24833.1"/>
    <property type="molecule type" value="Genomic_DNA"/>
</dbReference>
<keyword evidence="3" id="KW-1003">Cell membrane</keyword>
<keyword evidence="5 7" id="KW-1133">Transmembrane helix</keyword>
<evidence type="ECO:0000256" key="4">
    <source>
        <dbReference type="ARBA" id="ARBA00022692"/>
    </source>
</evidence>
<dbReference type="Proteomes" id="UP000005096">
    <property type="component" value="Chromosome"/>
</dbReference>
<feature type="transmembrane region" description="Helical" evidence="7">
    <location>
        <begin position="161"/>
        <end position="181"/>
    </location>
</feature>
<comment type="similarity">
    <text evidence="2">Belongs to the chromate ion transporter (CHR) (TC 2.A.51) family.</text>
</comment>
<dbReference type="AlphaFoldDB" id="E3D0U5"/>
<dbReference type="PANTHER" id="PTHR43663:SF1">
    <property type="entry name" value="CHROMATE TRANSPORTER"/>
    <property type="match status" value="1"/>
</dbReference>
<evidence type="ECO:0000256" key="6">
    <source>
        <dbReference type="ARBA" id="ARBA00023136"/>
    </source>
</evidence>